<sequence>MKCSGNTIALLPLLAGSCLPLQAAIMLVLRRILGSTLWVLVWNYVGLTVLTIPACFWGRSWRESFEALKEKVRADWRDAFSLLPGVVGPMVVFSTIFVSGNVGLGTSFVFSVCGSVVASLLLDFTGALWAERKPVSALRIGGAVLILGGTGAFQADSMMDSRTSAGGLILFLVLGVTAGGLFVVQAAMNKRLTQTFANPCRAAALTGLQGMAVTVPIALALDPLPDFSRARGVDFWAFLSGSVGLLMVISSMTAPRFVGFSVTFQLTVLGQVVAAVVYDRYLSVFGLESRDVTLARGVGLVLVLLGMLTSLLEVWREGRKEKQKKEVGKGELEGEKGIDRDRESDHVRSKRCEKVLMIEAQDVEAALPLSESDEREGPLEDSGKKETGAAGEREMGRLEVNSRAFVTEFEQKIPMRERERETTRPLSMSVSCTSVPPFAGSGSLLTVKEKDLSWVSRQREGDQEAPGEGEADTEKKGEENEV</sequence>
<dbReference type="PhylomeDB" id="A0A0G4I7R9"/>
<keyword evidence="2" id="KW-0472">Membrane</keyword>
<evidence type="ECO:0000256" key="1">
    <source>
        <dbReference type="SAM" id="MobiDB-lite"/>
    </source>
</evidence>
<feature type="region of interest" description="Disordered" evidence="1">
    <location>
        <begin position="367"/>
        <end position="482"/>
    </location>
</feature>
<feature type="transmembrane region" description="Helical" evidence="2">
    <location>
        <begin position="200"/>
        <end position="221"/>
    </location>
</feature>
<keyword evidence="2" id="KW-1133">Transmembrane helix</keyword>
<feature type="transmembrane region" description="Helical" evidence="2">
    <location>
        <begin position="79"/>
        <end position="102"/>
    </location>
</feature>
<dbReference type="PANTHER" id="PTHR34821">
    <property type="entry name" value="INNER MEMBRANE PROTEIN YDCZ"/>
    <property type="match status" value="1"/>
</dbReference>
<dbReference type="Pfam" id="PF04657">
    <property type="entry name" value="DMT_YdcZ"/>
    <property type="match status" value="2"/>
</dbReference>
<feature type="compositionally biased region" description="Basic and acidic residues" evidence="1">
    <location>
        <begin position="447"/>
        <end position="462"/>
    </location>
</feature>
<dbReference type="PANTHER" id="PTHR34821:SF2">
    <property type="entry name" value="INNER MEMBRANE PROTEIN YDCZ"/>
    <property type="match status" value="1"/>
</dbReference>
<feature type="transmembrane region" description="Helical" evidence="2">
    <location>
        <begin position="257"/>
        <end position="278"/>
    </location>
</feature>
<evidence type="ECO:0000313" key="3">
    <source>
        <dbReference type="EMBL" id="CEM53021.1"/>
    </source>
</evidence>
<feature type="transmembrane region" description="Helical" evidence="2">
    <location>
        <begin position="39"/>
        <end position="58"/>
    </location>
</feature>
<gene>
    <name evidence="3" type="ORF">Cvel_1947</name>
</gene>
<organism evidence="3">
    <name type="scientific">Chromera velia CCMP2878</name>
    <dbReference type="NCBI Taxonomy" id="1169474"/>
    <lineage>
        <taxon>Eukaryota</taxon>
        <taxon>Sar</taxon>
        <taxon>Alveolata</taxon>
        <taxon>Colpodellida</taxon>
        <taxon>Chromeraceae</taxon>
        <taxon>Chromera</taxon>
    </lineage>
</organism>
<dbReference type="VEuPathDB" id="CryptoDB:Cvel_1947"/>
<dbReference type="PROSITE" id="PS51257">
    <property type="entry name" value="PROKAR_LIPOPROTEIN"/>
    <property type="match status" value="1"/>
</dbReference>
<evidence type="ECO:0000256" key="2">
    <source>
        <dbReference type="SAM" id="Phobius"/>
    </source>
</evidence>
<feature type="compositionally biased region" description="Polar residues" evidence="1">
    <location>
        <begin position="425"/>
        <end position="434"/>
    </location>
</feature>
<feature type="transmembrane region" description="Helical" evidence="2">
    <location>
        <begin position="137"/>
        <end position="155"/>
    </location>
</feature>
<dbReference type="AlphaFoldDB" id="A0A0G4I7R9"/>
<feature type="transmembrane region" description="Helical" evidence="2">
    <location>
        <begin position="298"/>
        <end position="315"/>
    </location>
</feature>
<dbReference type="EMBL" id="CDMZ01005470">
    <property type="protein sequence ID" value="CEM53021.1"/>
    <property type="molecule type" value="Genomic_DNA"/>
</dbReference>
<evidence type="ECO:0008006" key="4">
    <source>
        <dbReference type="Google" id="ProtNLM"/>
    </source>
</evidence>
<name>A0A0G4I7R9_9ALVE</name>
<reference evidence="3" key="1">
    <citation type="submission" date="2014-11" db="EMBL/GenBank/DDBJ databases">
        <authorList>
            <person name="Otto D Thomas"/>
            <person name="Naeem Raeece"/>
        </authorList>
    </citation>
    <scope>NUCLEOTIDE SEQUENCE</scope>
</reference>
<feature type="transmembrane region" description="Helical" evidence="2">
    <location>
        <begin position="233"/>
        <end position="250"/>
    </location>
</feature>
<protein>
    <recommendedName>
        <fullName evidence="4">EamA domain-containing protein</fullName>
    </recommendedName>
</protein>
<keyword evidence="2" id="KW-0812">Transmembrane</keyword>
<accession>A0A0G4I7R9</accession>
<feature type="transmembrane region" description="Helical" evidence="2">
    <location>
        <begin position="167"/>
        <end position="188"/>
    </location>
</feature>
<feature type="compositionally biased region" description="Basic and acidic residues" evidence="1">
    <location>
        <begin position="472"/>
        <end position="482"/>
    </location>
</feature>
<proteinExistence type="predicted"/>
<dbReference type="GO" id="GO:0005886">
    <property type="term" value="C:plasma membrane"/>
    <property type="evidence" value="ECO:0007669"/>
    <property type="project" value="TreeGrafter"/>
</dbReference>
<feature type="region of interest" description="Disordered" evidence="1">
    <location>
        <begin position="323"/>
        <end position="345"/>
    </location>
</feature>
<feature type="transmembrane region" description="Helical" evidence="2">
    <location>
        <begin position="108"/>
        <end position="130"/>
    </location>
</feature>
<dbReference type="InterPro" id="IPR006750">
    <property type="entry name" value="YdcZ"/>
</dbReference>
<feature type="compositionally biased region" description="Basic and acidic residues" evidence="1">
    <location>
        <begin position="409"/>
        <end position="423"/>
    </location>
</feature>
<feature type="compositionally biased region" description="Basic and acidic residues" evidence="1">
    <location>
        <begin position="375"/>
        <end position="397"/>
    </location>
</feature>